<dbReference type="RefSeq" id="WP_144641717.1">
    <property type="nucleotide sequence ID" value="NZ_BNAX01000004.1"/>
</dbReference>
<sequence length="261" mass="28411">MTTVEQDRFTRDWQQWHQQRERVLAEPHGWLSITGLQWLTGTPQRFDGIPGSWHEQDGAAVVTVSPGEELAVDGTARFELVNSGPGHLVDAGERKVEVARRSGYLLRVHDPQAPVRGRFRGVPAYEPDPAWVFEGRFEPFDEPHAVTVGAVVEGLSHVYTSPGVLRFDHDGSSYGLTAFNGKGGSGFSVLFTDETSGVTTYAANRSLAVGEPDAGGRVLLDFNRAVNLPCAFIEFATCPLPPAGNHLPFAVTAGERIPYEA</sequence>
<protein>
    <submittedName>
        <fullName evidence="1">DUF1684 domain-containing protein</fullName>
    </submittedName>
</protein>
<organism evidence="1 2">
    <name type="scientific">Amycolatopsis acidiphila</name>
    <dbReference type="NCBI Taxonomy" id="715473"/>
    <lineage>
        <taxon>Bacteria</taxon>
        <taxon>Bacillati</taxon>
        <taxon>Actinomycetota</taxon>
        <taxon>Actinomycetes</taxon>
        <taxon>Pseudonocardiales</taxon>
        <taxon>Pseudonocardiaceae</taxon>
        <taxon>Amycolatopsis</taxon>
    </lineage>
</organism>
<gene>
    <name evidence="1" type="ORF">FNH06_21775</name>
</gene>
<dbReference type="EMBL" id="VJZA01000039">
    <property type="protein sequence ID" value="TVT20096.1"/>
    <property type="molecule type" value="Genomic_DNA"/>
</dbReference>
<proteinExistence type="predicted"/>
<evidence type="ECO:0000313" key="2">
    <source>
        <dbReference type="Proteomes" id="UP000318578"/>
    </source>
</evidence>
<reference evidence="1 2" key="1">
    <citation type="submission" date="2019-07" db="EMBL/GenBank/DDBJ databases">
        <title>New species of Amycolatopsis and Streptomyces.</title>
        <authorList>
            <person name="Duangmal K."/>
            <person name="Teo W.F.A."/>
            <person name="Lipun K."/>
        </authorList>
    </citation>
    <scope>NUCLEOTIDE SEQUENCE [LARGE SCALE GENOMIC DNA]</scope>
    <source>
        <strain evidence="1 2">JCM 30562</strain>
    </source>
</reference>
<dbReference type="Pfam" id="PF07920">
    <property type="entry name" value="DUF1684"/>
    <property type="match status" value="1"/>
</dbReference>
<dbReference type="Proteomes" id="UP000318578">
    <property type="component" value="Unassembled WGS sequence"/>
</dbReference>
<dbReference type="PANTHER" id="PTHR41913:SF1">
    <property type="entry name" value="DUF1684 DOMAIN-CONTAINING PROTEIN"/>
    <property type="match status" value="1"/>
</dbReference>
<keyword evidence="2" id="KW-1185">Reference proteome</keyword>
<dbReference type="OrthoDB" id="5493262at2"/>
<accession>A0A558A780</accession>
<dbReference type="InterPro" id="IPR012467">
    <property type="entry name" value="DUF1684"/>
</dbReference>
<evidence type="ECO:0000313" key="1">
    <source>
        <dbReference type="EMBL" id="TVT20096.1"/>
    </source>
</evidence>
<dbReference type="PANTHER" id="PTHR41913">
    <property type="entry name" value="DUF1684 DOMAIN-CONTAINING PROTEIN"/>
    <property type="match status" value="1"/>
</dbReference>
<name>A0A558A780_9PSEU</name>
<dbReference type="AlphaFoldDB" id="A0A558A780"/>
<comment type="caution">
    <text evidence="1">The sequence shown here is derived from an EMBL/GenBank/DDBJ whole genome shotgun (WGS) entry which is preliminary data.</text>
</comment>